<accession>A0A942E119</accession>
<dbReference type="AlphaFoldDB" id="A0A942E119"/>
<name>A0A942E119_9HYPH</name>
<dbReference type="SUPFAM" id="SSF53955">
    <property type="entry name" value="Lysozyme-like"/>
    <property type="match status" value="1"/>
</dbReference>
<feature type="domain" description="Peptidoglycan binding-like" evidence="1">
    <location>
        <begin position="346"/>
        <end position="400"/>
    </location>
</feature>
<dbReference type="EMBL" id="JAGWCR010000004">
    <property type="protein sequence ID" value="MBS3648940.1"/>
    <property type="molecule type" value="Genomic_DNA"/>
</dbReference>
<dbReference type="InterPro" id="IPR036365">
    <property type="entry name" value="PGBD-like_sf"/>
</dbReference>
<organism evidence="3 4">
    <name type="scientific">Pseudaminobacter soli</name>
    <name type="common">ex Zhang et al. 2022</name>
    <dbReference type="NCBI Taxonomy" id="2831468"/>
    <lineage>
        <taxon>Bacteria</taxon>
        <taxon>Pseudomonadati</taxon>
        <taxon>Pseudomonadota</taxon>
        <taxon>Alphaproteobacteria</taxon>
        <taxon>Hyphomicrobiales</taxon>
        <taxon>Phyllobacteriaceae</taxon>
        <taxon>Pseudaminobacter</taxon>
    </lineage>
</organism>
<dbReference type="InterPro" id="IPR023346">
    <property type="entry name" value="Lysozyme-like_dom_sf"/>
</dbReference>
<proteinExistence type="predicted"/>
<gene>
    <name evidence="3" type="ORF">KEU06_10000</name>
</gene>
<dbReference type="Gene3D" id="1.10.530.10">
    <property type="match status" value="1"/>
</dbReference>
<dbReference type="GO" id="GO:0009253">
    <property type="term" value="P:peptidoglycan catabolic process"/>
    <property type="evidence" value="ECO:0007669"/>
    <property type="project" value="TreeGrafter"/>
</dbReference>
<evidence type="ECO:0000313" key="3">
    <source>
        <dbReference type="EMBL" id="MBS3648940.1"/>
    </source>
</evidence>
<reference evidence="3" key="1">
    <citation type="submission" date="2021-04" db="EMBL/GenBank/DDBJ databases">
        <title>Pseudaminobacter soli sp. nov., isolated from paddy soil contaminated by heavy metals.</title>
        <authorList>
            <person name="Zhang K."/>
        </authorList>
    </citation>
    <scope>NUCLEOTIDE SEQUENCE</scope>
    <source>
        <strain evidence="3">19-2017</strain>
    </source>
</reference>
<dbReference type="Pfam" id="PF13406">
    <property type="entry name" value="SLT_2"/>
    <property type="match status" value="1"/>
</dbReference>
<dbReference type="NCBIfam" id="TIGR02283">
    <property type="entry name" value="MltB_2"/>
    <property type="match status" value="1"/>
</dbReference>
<sequence>MAALLLSATAAPAAPIDDQFRTWLAKDLWPEAKANGVSKSTFDAAFAGVTPNLKLPDLVLPGQKPQTPKKQHQAEFNAPANYFAEKTIGAVTAGGRTRAGKHAKILAAVEKKFGVPGEVVLAIWGRESGFGAAKMPHDAFEVLGTKAFLATRKEMFRKELLAGLLMVEQGLVQRDAMRSSWAGALGQPQFLPTSFLAHAMDFDGDRRADIWNSVPDTLGSIANYLSHYGWQKGRDWGFEVIVPDSVSCALEGPDRGRKIADWAAMGIRRVNGKPFPANELRAEGFLLMPAGRNGPAFVVTPNFYVLKAYNESDLYALFIGHGADRIASGDKRFAGRWGKIDSLYRSDIASLQRGLERKGYDVGGADGLPGYKTRRSIGEWQAKNGQGPTCFPDRALVGAL</sequence>
<protein>
    <submittedName>
        <fullName evidence="3">Lytic murein transglycosylase</fullName>
    </submittedName>
</protein>
<evidence type="ECO:0000313" key="4">
    <source>
        <dbReference type="Proteomes" id="UP000680348"/>
    </source>
</evidence>
<dbReference type="Gene3D" id="1.10.8.350">
    <property type="entry name" value="Bacterial muramidase"/>
    <property type="match status" value="1"/>
</dbReference>
<feature type="domain" description="Transglycosylase SLT" evidence="2">
    <location>
        <begin position="20"/>
        <end position="324"/>
    </location>
</feature>
<dbReference type="InterPro" id="IPR002477">
    <property type="entry name" value="Peptidoglycan-bd-like"/>
</dbReference>
<dbReference type="Pfam" id="PF01471">
    <property type="entry name" value="PG_binding_1"/>
    <property type="match status" value="1"/>
</dbReference>
<comment type="caution">
    <text evidence="3">The sequence shown here is derived from an EMBL/GenBank/DDBJ whole genome shotgun (WGS) entry which is preliminary data.</text>
</comment>
<dbReference type="PANTHER" id="PTHR30163">
    <property type="entry name" value="MEMBRANE-BOUND LYTIC MUREIN TRANSGLYCOSYLASE B"/>
    <property type="match status" value="1"/>
</dbReference>
<keyword evidence="4" id="KW-1185">Reference proteome</keyword>
<dbReference type="InterPro" id="IPR011970">
    <property type="entry name" value="MltB_2"/>
</dbReference>
<dbReference type="PANTHER" id="PTHR30163:SF8">
    <property type="entry name" value="LYTIC MUREIN TRANSGLYCOSYLASE"/>
    <property type="match status" value="1"/>
</dbReference>
<dbReference type="Proteomes" id="UP000680348">
    <property type="component" value="Unassembled WGS sequence"/>
</dbReference>
<evidence type="ECO:0000259" key="1">
    <source>
        <dbReference type="Pfam" id="PF01471"/>
    </source>
</evidence>
<evidence type="ECO:0000259" key="2">
    <source>
        <dbReference type="Pfam" id="PF13406"/>
    </source>
</evidence>
<dbReference type="GO" id="GO:0008933">
    <property type="term" value="F:peptidoglycan lytic transglycosylase activity"/>
    <property type="evidence" value="ECO:0007669"/>
    <property type="project" value="TreeGrafter"/>
</dbReference>
<dbReference type="CDD" id="cd13399">
    <property type="entry name" value="Slt35-like"/>
    <property type="match status" value="1"/>
</dbReference>
<dbReference type="InterPro" id="IPR043426">
    <property type="entry name" value="MltB-like"/>
</dbReference>
<dbReference type="SUPFAM" id="SSF47090">
    <property type="entry name" value="PGBD-like"/>
    <property type="match status" value="1"/>
</dbReference>
<dbReference type="InterPro" id="IPR031304">
    <property type="entry name" value="SLT_2"/>
</dbReference>